<dbReference type="AlphaFoldDB" id="A0A271J7H2"/>
<organism evidence="2 3">
    <name type="scientific">Rubrivirga marina</name>
    <dbReference type="NCBI Taxonomy" id="1196024"/>
    <lineage>
        <taxon>Bacteria</taxon>
        <taxon>Pseudomonadati</taxon>
        <taxon>Rhodothermota</taxon>
        <taxon>Rhodothermia</taxon>
        <taxon>Rhodothermales</taxon>
        <taxon>Rubricoccaceae</taxon>
        <taxon>Rubrivirga</taxon>
    </lineage>
</organism>
<evidence type="ECO:0008006" key="4">
    <source>
        <dbReference type="Google" id="ProtNLM"/>
    </source>
</evidence>
<evidence type="ECO:0000313" key="2">
    <source>
        <dbReference type="EMBL" id="PAP78589.1"/>
    </source>
</evidence>
<accession>A0A271J7H2</accession>
<reference evidence="2 3" key="1">
    <citation type="submission" date="2016-11" db="EMBL/GenBank/DDBJ databases">
        <title>Study of marine rhodopsin-containing bacteria.</title>
        <authorList>
            <person name="Yoshizawa S."/>
            <person name="Kumagai Y."/>
            <person name="Kogure K."/>
        </authorList>
    </citation>
    <scope>NUCLEOTIDE SEQUENCE [LARGE SCALE GENOMIC DNA]</scope>
    <source>
        <strain evidence="2 3">SAORIC-28</strain>
    </source>
</reference>
<dbReference type="InterPro" id="IPR021314">
    <property type="entry name" value="DUF2911"/>
</dbReference>
<dbReference type="Pfam" id="PF11138">
    <property type="entry name" value="DUF2911"/>
    <property type="match status" value="1"/>
</dbReference>
<dbReference type="Proteomes" id="UP000216339">
    <property type="component" value="Unassembled WGS sequence"/>
</dbReference>
<feature type="region of interest" description="Disordered" evidence="1">
    <location>
        <begin position="1"/>
        <end position="34"/>
    </location>
</feature>
<protein>
    <recommendedName>
        <fullName evidence="4">DUF2911 domain-containing protein</fullName>
    </recommendedName>
</protein>
<keyword evidence="3" id="KW-1185">Reference proteome</keyword>
<evidence type="ECO:0000256" key="1">
    <source>
        <dbReference type="SAM" id="MobiDB-lite"/>
    </source>
</evidence>
<name>A0A271J7H2_9BACT</name>
<proteinExistence type="predicted"/>
<gene>
    <name evidence="2" type="ORF">BSZ37_00175</name>
</gene>
<comment type="caution">
    <text evidence="2">The sequence shown here is derived from an EMBL/GenBank/DDBJ whole genome shotgun (WGS) entry which is preliminary data.</text>
</comment>
<dbReference type="EMBL" id="MQWD01000001">
    <property type="protein sequence ID" value="PAP78589.1"/>
    <property type="molecule type" value="Genomic_DNA"/>
</dbReference>
<sequence length="181" mass="19300">MTDEMGADMPGDGVFMDAPPRASDEARPSPNAYVGTTVGTTDVLVQYGRPSLRGRAYFTDGAELAPAGEVWRTGANEAATVTFSDAVTFGGEDVPAGTYALFAIPGDGEWTVILNDVAEQWGAFRYDEAEDRVRVMAEPVTDAPMQEQFEIRFEDVSEDAATMVLHWGTVGVPVQITAAGA</sequence>
<evidence type="ECO:0000313" key="3">
    <source>
        <dbReference type="Proteomes" id="UP000216339"/>
    </source>
</evidence>